<dbReference type="InterPro" id="IPR011990">
    <property type="entry name" value="TPR-like_helical_dom_sf"/>
</dbReference>
<protein>
    <submittedName>
        <fullName evidence="3">Tetratricopeptide repeat protein</fullName>
    </submittedName>
</protein>
<reference evidence="3 4" key="1">
    <citation type="journal article" date="2019" name="Int. J. Syst. Evol. Microbiol.">
        <title>The Global Catalogue of Microorganisms (GCM) 10K type strain sequencing project: providing services to taxonomists for standard genome sequencing and annotation.</title>
        <authorList>
            <consortium name="The Broad Institute Genomics Platform"/>
            <consortium name="The Broad Institute Genome Sequencing Center for Infectious Disease"/>
            <person name="Wu L."/>
            <person name="Ma J."/>
        </authorList>
    </citation>
    <scope>NUCLEOTIDE SEQUENCE [LARGE SCALE GENOMIC DNA]</scope>
    <source>
        <strain evidence="3 4">JCM 14559</strain>
    </source>
</reference>
<dbReference type="EMBL" id="BAAANS010000004">
    <property type="protein sequence ID" value="GAA2088229.1"/>
    <property type="molecule type" value="Genomic_DNA"/>
</dbReference>
<accession>A0ABN2WC55</accession>
<comment type="caution">
    <text evidence="3">The sequence shown here is derived from an EMBL/GenBank/DDBJ whole genome shotgun (WGS) entry which is preliminary data.</text>
</comment>
<name>A0ABN2WC55_9ACTN</name>
<feature type="region of interest" description="Disordered" evidence="1">
    <location>
        <begin position="25"/>
        <end position="46"/>
    </location>
</feature>
<keyword evidence="4" id="KW-1185">Reference proteome</keyword>
<evidence type="ECO:0000313" key="4">
    <source>
        <dbReference type="Proteomes" id="UP001500897"/>
    </source>
</evidence>
<dbReference type="PANTHER" id="PTHR12558">
    <property type="entry name" value="CELL DIVISION CYCLE 16,23,27"/>
    <property type="match status" value="1"/>
</dbReference>
<keyword evidence="2" id="KW-0732">Signal</keyword>
<evidence type="ECO:0000256" key="1">
    <source>
        <dbReference type="SAM" id="MobiDB-lite"/>
    </source>
</evidence>
<dbReference type="InterPro" id="IPR019734">
    <property type="entry name" value="TPR_rpt"/>
</dbReference>
<gene>
    <name evidence="3" type="ORF">GCM10009759_10220</name>
</gene>
<organism evidence="3 4">
    <name type="scientific">Kitasatospora saccharophila</name>
    <dbReference type="NCBI Taxonomy" id="407973"/>
    <lineage>
        <taxon>Bacteria</taxon>
        <taxon>Bacillati</taxon>
        <taxon>Actinomycetota</taxon>
        <taxon>Actinomycetes</taxon>
        <taxon>Kitasatosporales</taxon>
        <taxon>Streptomycetaceae</taxon>
        <taxon>Kitasatospora</taxon>
    </lineage>
</organism>
<sequence>MRRLPLVLATTLVCGALAAAGGLTGPPPPAPTAPARPTAPPPGGALAAAISADRQHLRARPDDAAAWARLGGEYVEQARLTADASYYPKADEALHRSLTLAPTGNTDALTGLGALANARHLFAEAADHAQRALDSAPLHWQAWAVLTDARTQLGDDTGATDAAQHLLDLHPGTASFTRAAYDLEQHGRPEEARTALQRALADAYDPADKAFCHYQIAELDRNAGRPADALDGYRRALAADPAHTAALAGQARAEAALGRTDDALAHYAQAAAKVPLPQYLLELGELHESLGHSAQAAEQYRLLRAEADLAAANGVVDDLTLGQFEADHGDPATAVRLLRAEWDRRHQVLVADALAWALHRTGADREALDHAEFALAHGWRNALFHYHRGEIERALGRTAEARTDLSQALDTDPRFNPLQAPLARSALAELDARQEEDR</sequence>
<dbReference type="Gene3D" id="1.25.40.10">
    <property type="entry name" value="Tetratricopeptide repeat domain"/>
    <property type="match status" value="3"/>
</dbReference>
<evidence type="ECO:0000313" key="3">
    <source>
        <dbReference type="EMBL" id="GAA2088229.1"/>
    </source>
</evidence>
<evidence type="ECO:0000256" key="2">
    <source>
        <dbReference type="SAM" id="SignalP"/>
    </source>
</evidence>
<dbReference type="Pfam" id="PF13432">
    <property type="entry name" value="TPR_16"/>
    <property type="match status" value="2"/>
</dbReference>
<dbReference type="SUPFAM" id="SSF48452">
    <property type="entry name" value="TPR-like"/>
    <property type="match status" value="2"/>
</dbReference>
<feature type="compositionally biased region" description="Pro residues" evidence="1">
    <location>
        <begin position="25"/>
        <end position="43"/>
    </location>
</feature>
<feature type="chain" id="PRO_5045553398" evidence="2">
    <location>
        <begin position="19"/>
        <end position="438"/>
    </location>
</feature>
<dbReference type="PANTHER" id="PTHR12558:SF13">
    <property type="entry name" value="CELL DIVISION CYCLE PROTEIN 27 HOMOLOG"/>
    <property type="match status" value="1"/>
</dbReference>
<dbReference type="SMART" id="SM00028">
    <property type="entry name" value="TPR"/>
    <property type="match status" value="4"/>
</dbReference>
<feature type="signal peptide" evidence="2">
    <location>
        <begin position="1"/>
        <end position="18"/>
    </location>
</feature>
<dbReference type="Proteomes" id="UP001500897">
    <property type="component" value="Unassembled WGS sequence"/>
</dbReference>
<dbReference type="RefSeq" id="WP_344550545.1">
    <property type="nucleotide sequence ID" value="NZ_BAAANS010000004.1"/>
</dbReference>
<proteinExistence type="predicted"/>